<keyword evidence="1" id="KW-0479">Metal-binding</keyword>
<keyword evidence="1" id="KW-0862">Zinc</keyword>
<dbReference type="GO" id="GO:0008270">
    <property type="term" value="F:zinc ion binding"/>
    <property type="evidence" value="ECO:0007669"/>
    <property type="project" value="UniProtKB-KW"/>
</dbReference>
<evidence type="ECO:0000259" key="4">
    <source>
        <dbReference type="PROSITE" id="PS50103"/>
    </source>
</evidence>
<dbReference type="GeneID" id="28856990"/>
<dbReference type="RefSeq" id="XP_018149132.1">
    <property type="nucleotide sequence ID" value="XM_018292996.1"/>
</dbReference>
<dbReference type="PANTHER" id="PTHR37543">
    <property type="entry name" value="CCCH ZINC FINGER DNA BINDING PROTEIN (AFU_ORTHOLOGUE AFUA_5G12760)"/>
    <property type="match status" value="1"/>
</dbReference>
<organism evidence="5 6">
    <name type="scientific">Pochonia chlamydosporia 170</name>
    <dbReference type="NCBI Taxonomy" id="1380566"/>
    <lineage>
        <taxon>Eukaryota</taxon>
        <taxon>Fungi</taxon>
        <taxon>Dikarya</taxon>
        <taxon>Ascomycota</taxon>
        <taxon>Pezizomycotina</taxon>
        <taxon>Sordariomycetes</taxon>
        <taxon>Hypocreomycetidae</taxon>
        <taxon>Hypocreales</taxon>
        <taxon>Clavicipitaceae</taxon>
        <taxon>Pochonia</taxon>
    </lineage>
</organism>
<evidence type="ECO:0000313" key="6">
    <source>
        <dbReference type="Proteomes" id="UP000078397"/>
    </source>
</evidence>
<dbReference type="InterPro" id="IPR057683">
    <property type="entry name" value="DUF7923"/>
</dbReference>
<feature type="domain" description="C3H1-type" evidence="4">
    <location>
        <begin position="363"/>
        <end position="391"/>
    </location>
</feature>
<dbReference type="KEGG" id="pchm:VFPPC_15243"/>
<evidence type="ECO:0000256" key="1">
    <source>
        <dbReference type="PROSITE-ProRule" id="PRU00723"/>
    </source>
</evidence>
<dbReference type="InterPro" id="IPR057654">
    <property type="entry name" value="Znf-CCCH_tandem"/>
</dbReference>
<proteinExistence type="predicted"/>
<sequence>MPLSSNLYDFVQRFQEIQQQRDTSDLLIRDVLLYCDQLEAAMRFQNQKLLDELQECKREKSRLEGQVQRGETSVEWLTMENEEMRSRNAYILVMIDGDGLLFRDQWIRQGVEGGKKAARALRDAITAQCGAQADVEIVTKIVANFGGLAKSLGRDVSDLKDFALGFTQGKATFDFIDVGHGKDHISSKIKENITFHLNNYNCRHILLGISHDASYAPFLTSTTQDDFSRQRITIIEGTPTAPELLATNIPTIDLANDLFRNEKSTPAWPLAAWAAGPRTSSPATSIGSASTPGRSSLSYANAASGSPPPQISLPLTARTGASAGRTTKIQIPPQQPDWNPGPRGLDDPITVSVSAMESIKKRKESDKLCNNHFLRGPCTKGDSCFFVHDYKPSVEEINAIAVLARQNPCTSGQDCESDECIYGHHCPSIRDNVCVHPFCKFPEEAHPPGTKFKNPSIKAN</sequence>
<dbReference type="EMBL" id="LSBJ02000001">
    <property type="protein sequence ID" value="OAQ73049.1"/>
    <property type="molecule type" value="Genomic_DNA"/>
</dbReference>
<protein>
    <submittedName>
        <fullName evidence="5">Zinc finger protein</fullName>
    </submittedName>
</protein>
<evidence type="ECO:0000256" key="2">
    <source>
        <dbReference type="SAM" id="Coils"/>
    </source>
</evidence>
<dbReference type="Gene3D" id="4.10.1000.10">
    <property type="entry name" value="Zinc finger, CCCH-type"/>
    <property type="match status" value="1"/>
</dbReference>
<dbReference type="Pfam" id="PF25540">
    <property type="entry name" value="DUF7923"/>
    <property type="match status" value="1"/>
</dbReference>
<dbReference type="PROSITE" id="PS50103">
    <property type="entry name" value="ZF_C3H1"/>
    <property type="match status" value="1"/>
</dbReference>
<dbReference type="Pfam" id="PF25542">
    <property type="entry name" value="zf-CCCH_12"/>
    <property type="match status" value="1"/>
</dbReference>
<dbReference type="InterPro" id="IPR000571">
    <property type="entry name" value="Znf_CCCH"/>
</dbReference>
<feature type="compositionally biased region" description="Polar residues" evidence="3">
    <location>
        <begin position="278"/>
        <end position="304"/>
    </location>
</feature>
<dbReference type="AlphaFoldDB" id="A0A179G798"/>
<feature type="region of interest" description="Disordered" evidence="3">
    <location>
        <begin position="275"/>
        <end position="313"/>
    </location>
</feature>
<feature type="coiled-coil region" evidence="2">
    <location>
        <begin position="35"/>
        <end position="73"/>
    </location>
</feature>
<gene>
    <name evidence="5" type="ORF">VFPPC_15243</name>
</gene>
<dbReference type="Proteomes" id="UP000078397">
    <property type="component" value="Unassembled WGS sequence"/>
</dbReference>
<reference evidence="5 6" key="1">
    <citation type="journal article" date="2016" name="PLoS Pathog.">
        <title>Biosynthesis of antibiotic leucinostatins in bio-control fungus Purpureocillium lilacinum and their inhibition on phytophthora revealed by genome mining.</title>
        <authorList>
            <person name="Wang G."/>
            <person name="Liu Z."/>
            <person name="Lin R."/>
            <person name="Li E."/>
            <person name="Mao Z."/>
            <person name="Ling J."/>
            <person name="Yang Y."/>
            <person name="Yin W.B."/>
            <person name="Xie B."/>
        </authorList>
    </citation>
    <scope>NUCLEOTIDE SEQUENCE [LARGE SCALE GENOMIC DNA]</scope>
    <source>
        <strain evidence="5">170</strain>
    </source>
</reference>
<dbReference type="STRING" id="1380566.A0A179G798"/>
<evidence type="ECO:0000256" key="3">
    <source>
        <dbReference type="SAM" id="MobiDB-lite"/>
    </source>
</evidence>
<dbReference type="PANTHER" id="PTHR37543:SF1">
    <property type="entry name" value="CCCH ZINC FINGER DNA BINDING PROTEIN (AFU_ORTHOLOGUE AFUA_5G12760)"/>
    <property type="match status" value="1"/>
</dbReference>
<accession>A0A179G798</accession>
<dbReference type="OrthoDB" id="3512845at2759"/>
<dbReference type="Pfam" id="PF25543">
    <property type="entry name" value="zf-CCCH_tandem"/>
    <property type="match status" value="1"/>
</dbReference>
<keyword evidence="6" id="KW-1185">Reference proteome</keyword>
<feature type="zinc finger region" description="C3H1-type" evidence="1">
    <location>
        <begin position="363"/>
        <end position="391"/>
    </location>
</feature>
<name>A0A179G798_METCM</name>
<comment type="caution">
    <text evidence="5">The sequence shown here is derived from an EMBL/GenBank/DDBJ whole genome shotgun (WGS) entry which is preliminary data.</text>
</comment>
<keyword evidence="1" id="KW-0863">Zinc-finger</keyword>
<evidence type="ECO:0000313" key="5">
    <source>
        <dbReference type="EMBL" id="OAQ73049.1"/>
    </source>
</evidence>
<keyword evidence="2" id="KW-0175">Coiled coil</keyword>